<dbReference type="PANTHER" id="PTHR30092">
    <property type="entry name" value="INNER MEMBRANE PROTEIN CRED"/>
    <property type="match status" value="1"/>
</dbReference>
<accession>A0A1H3H697</accession>
<dbReference type="InterPro" id="IPR010364">
    <property type="entry name" value="Uncharacterised_IM_CreD"/>
</dbReference>
<sequence length="477" mass="51496">MKNRLLAKGVALLVMLGLLMLGLGLVHDVVRDRIRNRDNAVQGVVASLAGRQTLMGPVLVQNCTETTGIEKGSKTEWTTRQFQRMLLPDQLRHEATARMEERSRGLHQVSTYAMQDSISASFTHAAQYLEKPSIEAAANQAVRCGALRVALSLTDPRGIRSATIEAGGKSLDVGPGTSLERYSQGLQAELAPALLKKDEPLELKIALELVGTEKLAFVPLGSHSQVQLSADWPHPSFGGSFLPNRREVSDKGFNASWNLSALASSARQAFTDQQPLCQPGRRDMEEYAATAHAPSSGPCLESLDTDFVDPINAYSLSDRATKYGLLFVVLTFVAVGLFEVLKQLRVHPIQYLLVGSALCSFFLLLISLSEHMGFASAYGIAASACVLLLAYYASHILGSLQRGLPFAAGIASLYGLLYVLLQLEQSALIVGSIALFAVLALIMVCTRHVDWYAFGRQDGDRGDADAGTRPTVGALQP</sequence>
<evidence type="ECO:0000256" key="1">
    <source>
        <dbReference type="SAM" id="Phobius"/>
    </source>
</evidence>
<proteinExistence type="predicted"/>
<gene>
    <name evidence="2" type="ORF">SAMN05421547_102481</name>
</gene>
<reference evidence="2 3" key="1">
    <citation type="submission" date="2016-10" db="EMBL/GenBank/DDBJ databases">
        <authorList>
            <person name="de Groot N.N."/>
        </authorList>
    </citation>
    <scope>NUCLEOTIDE SEQUENCE [LARGE SCALE GENOMIC DNA]</scope>
    <source>
        <strain evidence="2 3">LMG 24775</strain>
    </source>
</reference>
<feature type="transmembrane region" description="Helical" evidence="1">
    <location>
        <begin position="348"/>
        <end position="368"/>
    </location>
</feature>
<feature type="transmembrane region" description="Helical" evidence="1">
    <location>
        <begin position="374"/>
        <end position="392"/>
    </location>
</feature>
<dbReference type="AlphaFoldDB" id="A0A1H3H697"/>
<organism evidence="2 3">
    <name type="scientific">Delftia lacustris</name>
    <dbReference type="NCBI Taxonomy" id="558537"/>
    <lineage>
        <taxon>Bacteria</taxon>
        <taxon>Pseudomonadati</taxon>
        <taxon>Pseudomonadota</taxon>
        <taxon>Betaproteobacteria</taxon>
        <taxon>Burkholderiales</taxon>
        <taxon>Comamonadaceae</taxon>
        <taxon>Delftia</taxon>
    </lineage>
</organism>
<keyword evidence="1" id="KW-1133">Transmembrane helix</keyword>
<evidence type="ECO:0000313" key="2">
    <source>
        <dbReference type="EMBL" id="SDY10274.1"/>
    </source>
</evidence>
<keyword evidence="1" id="KW-0812">Transmembrane</keyword>
<feature type="transmembrane region" description="Helical" evidence="1">
    <location>
        <begin position="427"/>
        <end position="446"/>
    </location>
</feature>
<dbReference type="RefSeq" id="WP_047326563.1">
    <property type="nucleotide sequence ID" value="NZ_CP141274.1"/>
</dbReference>
<dbReference type="PIRSF" id="PIRSF004548">
    <property type="entry name" value="CreD"/>
    <property type="match status" value="1"/>
</dbReference>
<dbReference type="Proteomes" id="UP000183417">
    <property type="component" value="Unassembled WGS sequence"/>
</dbReference>
<feature type="transmembrane region" description="Helical" evidence="1">
    <location>
        <begin position="404"/>
        <end position="421"/>
    </location>
</feature>
<dbReference type="GeneID" id="94690571"/>
<dbReference type="GO" id="GO:0005886">
    <property type="term" value="C:plasma membrane"/>
    <property type="evidence" value="ECO:0007669"/>
    <property type="project" value="TreeGrafter"/>
</dbReference>
<dbReference type="Pfam" id="PF06123">
    <property type="entry name" value="CreD"/>
    <property type="match status" value="1"/>
</dbReference>
<keyword evidence="1" id="KW-0472">Membrane</keyword>
<protein>
    <submittedName>
        <fullName evidence="2">Inner membrane protein</fullName>
    </submittedName>
</protein>
<evidence type="ECO:0000313" key="3">
    <source>
        <dbReference type="Proteomes" id="UP000183417"/>
    </source>
</evidence>
<dbReference type="EMBL" id="FNPE01000002">
    <property type="protein sequence ID" value="SDY10274.1"/>
    <property type="molecule type" value="Genomic_DNA"/>
</dbReference>
<dbReference type="PANTHER" id="PTHR30092:SF0">
    <property type="entry name" value="INNER MEMBRANE PROTEIN CRED"/>
    <property type="match status" value="1"/>
</dbReference>
<name>A0A1H3H697_9BURK</name>
<feature type="transmembrane region" description="Helical" evidence="1">
    <location>
        <begin position="323"/>
        <end position="341"/>
    </location>
</feature>
<dbReference type="NCBIfam" id="NF008712">
    <property type="entry name" value="PRK11715.1-1"/>
    <property type="match status" value="1"/>
</dbReference>